<keyword evidence="3" id="KW-1185">Reference proteome</keyword>
<comment type="function">
    <text evidence="1">Telomerase is a ribonucleoprotein enzyme essential for the replication of chromosome termini in most eukaryotes. It elongates telomeres. It is a reverse transcriptase that adds simple sequence repeats to chromosome ends by copying a template sequence within the RNA component of the enzyme.</text>
</comment>
<evidence type="ECO:0000313" key="2">
    <source>
        <dbReference type="EMBL" id="KAK3048525.1"/>
    </source>
</evidence>
<keyword evidence="1" id="KW-0539">Nucleus</keyword>
<accession>A0AAJ0G8W8</accession>
<dbReference type="Gene3D" id="1.10.357.90">
    <property type="match status" value="1"/>
</dbReference>
<dbReference type="GO" id="GO:0046872">
    <property type="term" value="F:metal ion binding"/>
    <property type="evidence" value="ECO:0007669"/>
    <property type="project" value="UniProtKB-KW"/>
</dbReference>
<comment type="catalytic activity">
    <reaction evidence="1">
        <text>DNA(n) + a 2'-deoxyribonucleoside 5'-triphosphate = DNA(n+1) + diphosphate</text>
        <dbReference type="Rhea" id="RHEA:22508"/>
        <dbReference type="Rhea" id="RHEA-COMP:17339"/>
        <dbReference type="Rhea" id="RHEA-COMP:17340"/>
        <dbReference type="ChEBI" id="CHEBI:33019"/>
        <dbReference type="ChEBI" id="CHEBI:61560"/>
        <dbReference type="ChEBI" id="CHEBI:173112"/>
        <dbReference type="EC" id="2.7.7.49"/>
    </reaction>
</comment>
<dbReference type="GO" id="GO:0003720">
    <property type="term" value="F:telomerase activity"/>
    <property type="evidence" value="ECO:0007669"/>
    <property type="project" value="InterPro"/>
</dbReference>
<keyword evidence="1 2" id="KW-0808">Transferase</keyword>
<keyword evidence="1 2" id="KW-0695">RNA-directed DNA polymerase</keyword>
<comment type="subcellular location">
    <subcellularLocation>
        <location evidence="1">Nucleus</location>
    </subcellularLocation>
    <subcellularLocation>
        <location evidence="1">Chromosome</location>
        <location evidence="1">Telomere</location>
    </subcellularLocation>
</comment>
<dbReference type="InterPro" id="IPR003545">
    <property type="entry name" value="Telomerase_RT"/>
</dbReference>
<sequence length="112" mass="12892">MSVEYSKLPGQTFYRKTLSALKLQMQPMLLSTSYNSLPTVLSNLRHSFIEVAQKSYHYIHSLPASKQPPNKLITRTIDDLIKLACVLMKRRERTKKDTIPYGYCVSGAQARW</sequence>
<keyword evidence="1" id="KW-0779">Telomere</keyword>
<evidence type="ECO:0000256" key="1">
    <source>
        <dbReference type="RuleBase" id="RU365061"/>
    </source>
</evidence>
<comment type="similarity">
    <text evidence="1">Belongs to the reverse transcriptase family. Telomerase subfamily.</text>
</comment>
<dbReference type="GO" id="GO:0070034">
    <property type="term" value="F:telomerase RNA binding"/>
    <property type="evidence" value="ECO:0007669"/>
    <property type="project" value="TreeGrafter"/>
</dbReference>
<keyword evidence="1" id="KW-0479">Metal-binding</keyword>
<keyword evidence="1" id="KW-0158">Chromosome</keyword>
<reference evidence="2" key="1">
    <citation type="submission" date="2023-04" db="EMBL/GenBank/DDBJ databases">
        <title>Black Yeasts Isolated from many extreme environments.</title>
        <authorList>
            <person name="Coleine C."/>
            <person name="Stajich J.E."/>
            <person name="Selbmann L."/>
        </authorList>
    </citation>
    <scope>NUCLEOTIDE SEQUENCE</scope>
    <source>
        <strain evidence="2">CCFEE 5312</strain>
    </source>
</reference>
<dbReference type="GO" id="GO:0000333">
    <property type="term" value="C:telomerase catalytic core complex"/>
    <property type="evidence" value="ECO:0007669"/>
    <property type="project" value="TreeGrafter"/>
</dbReference>
<dbReference type="PANTHER" id="PTHR12066:SF0">
    <property type="entry name" value="TELOMERASE REVERSE TRANSCRIPTASE"/>
    <property type="match status" value="1"/>
</dbReference>
<evidence type="ECO:0000313" key="3">
    <source>
        <dbReference type="Proteomes" id="UP001271007"/>
    </source>
</evidence>
<dbReference type="EC" id="2.7.7.49" evidence="1"/>
<proteinExistence type="inferred from homology"/>
<dbReference type="GO" id="GO:0000781">
    <property type="term" value="C:chromosome, telomeric region"/>
    <property type="evidence" value="ECO:0007669"/>
    <property type="project" value="UniProtKB-SubCell"/>
</dbReference>
<protein>
    <recommendedName>
        <fullName evidence="1">Telomerase reverse transcriptase</fullName>
        <ecNumber evidence="1">2.7.7.49</ecNumber>
    </recommendedName>
    <alternativeName>
        <fullName evidence="1">Telomerase catalytic subunit</fullName>
    </alternativeName>
</protein>
<dbReference type="Proteomes" id="UP001271007">
    <property type="component" value="Unassembled WGS sequence"/>
</dbReference>
<organism evidence="2 3">
    <name type="scientific">Extremus antarcticus</name>
    <dbReference type="NCBI Taxonomy" id="702011"/>
    <lineage>
        <taxon>Eukaryota</taxon>
        <taxon>Fungi</taxon>
        <taxon>Dikarya</taxon>
        <taxon>Ascomycota</taxon>
        <taxon>Pezizomycotina</taxon>
        <taxon>Dothideomycetes</taxon>
        <taxon>Dothideomycetidae</taxon>
        <taxon>Mycosphaerellales</taxon>
        <taxon>Extremaceae</taxon>
        <taxon>Extremus</taxon>
    </lineage>
</organism>
<gene>
    <name evidence="2" type="primary">EST2_1</name>
    <name evidence="2" type="ORF">LTR09_010189</name>
</gene>
<keyword evidence="1" id="KW-0460">Magnesium</keyword>
<name>A0AAJ0G8W8_9PEZI</name>
<dbReference type="PANTHER" id="PTHR12066">
    <property type="entry name" value="TELOMERASE REVERSE TRANSCRIPTASE"/>
    <property type="match status" value="1"/>
</dbReference>
<dbReference type="GO" id="GO:0042162">
    <property type="term" value="F:telomeric DNA binding"/>
    <property type="evidence" value="ECO:0007669"/>
    <property type="project" value="TreeGrafter"/>
</dbReference>
<keyword evidence="1 2" id="KW-0548">Nucleotidyltransferase</keyword>
<comment type="caution">
    <text evidence="2">The sequence shown here is derived from an EMBL/GenBank/DDBJ whole genome shotgun (WGS) entry which is preliminary data.</text>
</comment>
<dbReference type="GO" id="GO:0007004">
    <property type="term" value="P:telomere maintenance via telomerase"/>
    <property type="evidence" value="ECO:0007669"/>
    <property type="project" value="TreeGrafter"/>
</dbReference>
<dbReference type="EMBL" id="JAWDJX010000048">
    <property type="protein sequence ID" value="KAK3048525.1"/>
    <property type="molecule type" value="Genomic_DNA"/>
</dbReference>
<dbReference type="AlphaFoldDB" id="A0AAJ0G8W8"/>